<comment type="subcellular location">
    <subcellularLocation>
        <location evidence="12 13">Cell membrane</location>
        <topology evidence="12 13">Multi-pass membrane protein</topology>
    </subcellularLocation>
    <subcellularLocation>
        <location evidence="1">Membrane</location>
        <topology evidence="1">Multi-pass membrane protein</topology>
    </subcellularLocation>
</comment>
<evidence type="ECO:0000256" key="2">
    <source>
        <dbReference type="ARBA" id="ARBA00008472"/>
    </source>
</evidence>
<dbReference type="HAMAP" id="MF_01394">
    <property type="entry name" value="NDH1_NuoA"/>
    <property type="match status" value="1"/>
</dbReference>
<accession>A0A545T1T5</accession>
<organism evidence="15 16">
    <name type="scientific">Exilibacterium tricleocarpae</name>
    <dbReference type="NCBI Taxonomy" id="2591008"/>
    <lineage>
        <taxon>Bacteria</taxon>
        <taxon>Pseudomonadati</taxon>
        <taxon>Pseudomonadota</taxon>
        <taxon>Gammaproteobacteria</taxon>
        <taxon>Cellvibrionales</taxon>
        <taxon>Cellvibrionaceae</taxon>
        <taxon>Exilibacterium</taxon>
    </lineage>
</organism>
<dbReference type="Proteomes" id="UP000319732">
    <property type="component" value="Unassembled WGS sequence"/>
</dbReference>
<sequence length="163" mass="17809">MSGDTENLAGLLLYFLAVIGLVALILLLSHLLGQRRRDKATGEPFESGVVSVGDAQLRFSAPFFLVAIFFVIFDLEAVFLFAWVIGFRESGMAGFIEAVIFIVILLTGLAYLWKLGALDWRRDSRRLSGRERRAADLADDLAAPGSPTPGLAPEPPASTQERQ</sequence>
<evidence type="ECO:0000313" key="16">
    <source>
        <dbReference type="Proteomes" id="UP000319732"/>
    </source>
</evidence>
<dbReference type="InterPro" id="IPR038430">
    <property type="entry name" value="NDAH_ubi_oxred_su3_sf"/>
</dbReference>
<evidence type="ECO:0000256" key="13">
    <source>
        <dbReference type="RuleBase" id="RU003639"/>
    </source>
</evidence>
<dbReference type="InterPro" id="IPR023043">
    <property type="entry name" value="NAD(P)H_OxRDtase_bac/plastid"/>
</dbReference>
<dbReference type="GO" id="GO:0048038">
    <property type="term" value="F:quinone binding"/>
    <property type="evidence" value="ECO:0007669"/>
    <property type="project" value="UniProtKB-KW"/>
</dbReference>
<comment type="subunit">
    <text evidence="12">NDH-1 is composed of 14 different subunits. Subunits NuoA, H, J, K, L, M, N constitute the membrane sector of the complex.</text>
</comment>
<dbReference type="GO" id="GO:0005886">
    <property type="term" value="C:plasma membrane"/>
    <property type="evidence" value="ECO:0007669"/>
    <property type="project" value="UniProtKB-SubCell"/>
</dbReference>
<comment type="function">
    <text evidence="12">NDH-1 shuttles electrons from NADH, via FMN and iron-sulfur (Fe-S) centers, to quinones in the respiratory chain. The immediate electron acceptor for the enzyme in this species is believed to be ubiquinone. Couples the redox reaction to proton translocation (for every two electrons transferred, four hydrogen ions are translocated across the cytoplasmic membrane), and thus conserves the redox energy in a proton gradient.</text>
</comment>
<evidence type="ECO:0000256" key="7">
    <source>
        <dbReference type="ARBA" id="ARBA00022967"/>
    </source>
</evidence>
<evidence type="ECO:0000256" key="1">
    <source>
        <dbReference type="ARBA" id="ARBA00004141"/>
    </source>
</evidence>
<keyword evidence="4 12" id="KW-1003">Cell membrane</keyword>
<keyword evidence="8 12" id="KW-1133">Transmembrane helix</keyword>
<keyword evidence="6 12" id="KW-0874">Quinone</keyword>
<comment type="similarity">
    <text evidence="2 12 13">Belongs to the complex I subunit 3 family.</text>
</comment>
<comment type="catalytic activity">
    <reaction evidence="12 13">
        <text>a quinone + NADH + 5 H(+)(in) = a quinol + NAD(+) + 4 H(+)(out)</text>
        <dbReference type="Rhea" id="RHEA:57888"/>
        <dbReference type="ChEBI" id="CHEBI:15378"/>
        <dbReference type="ChEBI" id="CHEBI:24646"/>
        <dbReference type="ChEBI" id="CHEBI:57540"/>
        <dbReference type="ChEBI" id="CHEBI:57945"/>
        <dbReference type="ChEBI" id="CHEBI:132124"/>
    </reaction>
</comment>
<dbReference type="PANTHER" id="PTHR11058:SF21">
    <property type="entry name" value="NADH-QUINONE OXIDOREDUCTASE SUBUNIT A"/>
    <property type="match status" value="1"/>
</dbReference>
<dbReference type="RefSeq" id="WP_142928730.1">
    <property type="nucleotide sequence ID" value="NZ_ML660100.1"/>
</dbReference>
<dbReference type="InterPro" id="IPR000440">
    <property type="entry name" value="NADH_UbQ/plastoQ_OxRdtase_su3"/>
</dbReference>
<keyword evidence="10 12" id="KW-0830">Ubiquinone</keyword>
<evidence type="ECO:0000256" key="5">
    <source>
        <dbReference type="ARBA" id="ARBA00022692"/>
    </source>
</evidence>
<dbReference type="Gene3D" id="1.20.58.1610">
    <property type="entry name" value="NADH:ubiquinone/plastoquinone oxidoreductase, chain 3"/>
    <property type="match status" value="1"/>
</dbReference>
<keyword evidence="3 12" id="KW-0813">Transport</keyword>
<evidence type="ECO:0000256" key="14">
    <source>
        <dbReference type="SAM" id="MobiDB-lite"/>
    </source>
</evidence>
<feature type="transmembrane region" description="Helical" evidence="12">
    <location>
        <begin position="92"/>
        <end position="113"/>
    </location>
</feature>
<keyword evidence="5 12" id="KW-0812">Transmembrane</keyword>
<evidence type="ECO:0000256" key="10">
    <source>
        <dbReference type="ARBA" id="ARBA00023075"/>
    </source>
</evidence>
<dbReference type="GO" id="GO:0008137">
    <property type="term" value="F:NADH dehydrogenase (ubiquinone) activity"/>
    <property type="evidence" value="ECO:0007669"/>
    <property type="project" value="InterPro"/>
</dbReference>
<comment type="caution">
    <text evidence="15">The sequence shown here is derived from an EMBL/GenBank/DDBJ whole genome shotgun (WGS) entry which is preliminary data.</text>
</comment>
<feature type="transmembrane region" description="Helical" evidence="12">
    <location>
        <begin position="12"/>
        <end position="32"/>
    </location>
</feature>
<dbReference type="OrthoDB" id="9791970at2"/>
<evidence type="ECO:0000256" key="6">
    <source>
        <dbReference type="ARBA" id="ARBA00022719"/>
    </source>
</evidence>
<evidence type="ECO:0000256" key="8">
    <source>
        <dbReference type="ARBA" id="ARBA00022989"/>
    </source>
</evidence>
<keyword evidence="9 12" id="KW-0520">NAD</keyword>
<feature type="region of interest" description="Disordered" evidence="14">
    <location>
        <begin position="136"/>
        <end position="163"/>
    </location>
</feature>
<gene>
    <name evidence="12" type="primary">nuoA</name>
    <name evidence="15" type="ORF">FKG94_20080</name>
</gene>
<keyword evidence="11 12" id="KW-0472">Membrane</keyword>
<dbReference type="Pfam" id="PF00507">
    <property type="entry name" value="Oxidored_q4"/>
    <property type="match status" value="1"/>
</dbReference>
<evidence type="ECO:0000256" key="9">
    <source>
        <dbReference type="ARBA" id="ARBA00023027"/>
    </source>
</evidence>
<protein>
    <recommendedName>
        <fullName evidence="12">NADH-quinone oxidoreductase subunit A</fullName>
        <ecNumber evidence="12">7.1.1.-</ecNumber>
    </recommendedName>
    <alternativeName>
        <fullName evidence="12">NADH dehydrogenase I subunit A</fullName>
    </alternativeName>
    <alternativeName>
        <fullName evidence="12">NDH-1 subunit A</fullName>
    </alternativeName>
    <alternativeName>
        <fullName evidence="12">NUO1</fullName>
    </alternativeName>
</protein>
<evidence type="ECO:0000256" key="12">
    <source>
        <dbReference type="HAMAP-Rule" id="MF_01394"/>
    </source>
</evidence>
<name>A0A545T1T5_9GAMM</name>
<dbReference type="AlphaFoldDB" id="A0A545T1T5"/>
<feature type="transmembrane region" description="Helical" evidence="12">
    <location>
        <begin position="63"/>
        <end position="86"/>
    </location>
</feature>
<keyword evidence="7 12" id="KW-1278">Translocase</keyword>
<dbReference type="EMBL" id="VHSG01000022">
    <property type="protein sequence ID" value="TQV71188.1"/>
    <property type="molecule type" value="Genomic_DNA"/>
</dbReference>
<proteinExistence type="inferred from homology"/>
<feature type="compositionally biased region" description="Pro residues" evidence="14">
    <location>
        <begin position="146"/>
        <end position="156"/>
    </location>
</feature>
<dbReference type="GO" id="GO:0030964">
    <property type="term" value="C:NADH dehydrogenase complex"/>
    <property type="evidence" value="ECO:0007669"/>
    <property type="project" value="TreeGrafter"/>
</dbReference>
<dbReference type="EC" id="7.1.1.-" evidence="12"/>
<keyword evidence="16" id="KW-1185">Reference proteome</keyword>
<evidence type="ECO:0000313" key="15">
    <source>
        <dbReference type="EMBL" id="TQV71188.1"/>
    </source>
</evidence>
<reference evidence="15 16" key="1">
    <citation type="submission" date="2019-06" db="EMBL/GenBank/DDBJ databases">
        <title>Whole genome sequence for Cellvibrionaceae sp. R142.</title>
        <authorList>
            <person name="Wang G."/>
        </authorList>
    </citation>
    <scope>NUCLEOTIDE SEQUENCE [LARGE SCALE GENOMIC DNA]</scope>
    <source>
        <strain evidence="15 16">R142</strain>
    </source>
</reference>
<evidence type="ECO:0000256" key="4">
    <source>
        <dbReference type="ARBA" id="ARBA00022475"/>
    </source>
</evidence>
<dbReference type="PANTHER" id="PTHR11058">
    <property type="entry name" value="NADH-UBIQUINONE OXIDOREDUCTASE CHAIN 3"/>
    <property type="match status" value="1"/>
</dbReference>
<evidence type="ECO:0000256" key="3">
    <source>
        <dbReference type="ARBA" id="ARBA00022448"/>
    </source>
</evidence>
<dbReference type="GO" id="GO:0050136">
    <property type="term" value="F:NADH dehydrogenase (quinone) (non-electrogenic) activity"/>
    <property type="evidence" value="ECO:0007669"/>
    <property type="project" value="UniProtKB-UniRule"/>
</dbReference>
<evidence type="ECO:0000256" key="11">
    <source>
        <dbReference type="ARBA" id="ARBA00023136"/>
    </source>
</evidence>